<keyword evidence="2 5" id="KW-0812">Transmembrane</keyword>
<evidence type="ECO:0000313" key="7">
    <source>
        <dbReference type="EMBL" id="CAF4382862.1"/>
    </source>
</evidence>
<dbReference type="PROSITE" id="PS50929">
    <property type="entry name" value="ABC_TM1F"/>
    <property type="match status" value="1"/>
</dbReference>
<keyword evidence="4 5" id="KW-0472">Membrane</keyword>
<dbReference type="Proteomes" id="UP000663868">
    <property type="component" value="Unassembled WGS sequence"/>
</dbReference>
<dbReference type="InterPro" id="IPR036640">
    <property type="entry name" value="ABC1_TM_sf"/>
</dbReference>
<dbReference type="AlphaFoldDB" id="A0A820N0D5"/>
<name>A0A820N0D5_9BILA</name>
<evidence type="ECO:0000256" key="5">
    <source>
        <dbReference type="SAM" id="Phobius"/>
    </source>
</evidence>
<sequence length="158" mass="18325">AGSFNSGILELLRSTLWTKVDQYTTRTLKLRVFTHLHDLSLAWHLKKKTGEIISIVDRGTDSLDSILNYILFNIFPTIADISIAVVYLIITFNIWFGIIVFGTMLLYLFVTIFVTEWRTKFKKQVNKLNNEMKASVVDSLINFETVKYYGAEQYEVEQ</sequence>
<reference evidence="7" key="1">
    <citation type="submission" date="2021-02" db="EMBL/GenBank/DDBJ databases">
        <authorList>
            <person name="Nowell W R."/>
        </authorList>
    </citation>
    <scope>NUCLEOTIDE SEQUENCE</scope>
</reference>
<accession>A0A820N0D5</accession>
<evidence type="ECO:0000256" key="2">
    <source>
        <dbReference type="ARBA" id="ARBA00022692"/>
    </source>
</evidence>
<evidence type="ECO:0000256" key="3">
    <source>
        <dbReference type="ARBA" id="ARBA00022989"/>
    </source>
</evidence>
<dbReference type="EMBL" id="CAJOBB010022220">
    <property type="protein sequence ID" value="CAF4382862.1"/>
    <property type="molecule type" value="Genomic_DNA"/>
</dbReference>
<feature type="transmembrane region" description="Helical" evidence="5">
    <location>
        <begin position="66"/>
        <end position="88"/>
    </location>
</feature>
<dbReference type="GO" id="GO:0015439">
    <property type="term" value="F:ABC-type heme transporter activity"/>
    <property type="evidence" value="ECO:0007669"/>
    <property type="project" value="TreeGrafter"/>
</dbReference>
<evidence type="ECO:0000256" key="4">
    <source>
        <dbReference type="ARBA" id="ARBA00023136"/>
    </source>
</evidence>
<dbReference type="InterPro" id="IPR039421">
    <property type="entry name" value="Type_1_exporter"/>
</dbReference>
<evidence type="ECO:0000259" key="6">
    <source>
        <dbReference type="PROSITE" id="PS50929"/>
    </source>
</evidence>
<dbReference type="InterPro" id="IPR011527">
    <property type="entry name" value="ABC1_TM_dom"/>
</dbReference>
<feature type="transmembrane region" description="Helical" evidence="5">
    <location>
        <begin position="94"/>
        <end position="114"/>
    </location>
</feature>
<feature type="non-terminal residue" evidence="7">
    <location>
        <position position="1"/>
    </location>
</feature>
<feature type="domain" description="ABC transmembrane type-1" evidence="6">
    <location>
        <begin position="1"/>
        <end position="158"/>
    </location>
</feature>
<dbReference type="Pfam" id="PF00664">
    <property type="entry name" value="ABC_membrane"/>
    <property type="match status" value="1"/>
</dbReference>
<dbReference type="GO" id="GO:0020037">
    <property type="term" value="F:heme binding"/>
    <property type="evidence" value="ECO:0007669"/>
    <property type="project" value="TreeGrafter"/>
</dbReference>
<evidence type="ECO:0000256" key="1">
    <source>
        <dbReference type="ARBA" id="ARBA00004141"/>
    </source>
</evidence>
<dbReference type="Gene3D" id="1.20.1560.10">
    <property type="entry name" value="ABC transporter type 1, transmembrane domain"/>
    <property type="match status" value="1"/>
</dbReference>
<keyword evidence="3 5" id="KW-1133">Transmembrane helix</keyword>
<comment type="caution">
    <text evidence="7">The sequence shown here is derived from an EMBL/GenBank/DDBJ whole genome shotgun (WGS) entry which is preliminary data.</text>
</comment>
<dbReference type="GO" id="GO:0005774">
    <property type="term" value="C:vacuolar membrane"/>
    <property type="evidence" value="ECO:0007669"/>
    <property type="project" value="TreeGrafter"/>
</dbReference>
<feature type="non-terminal residue" evidence="7">
    <location>
        <position position="158"/>
    </location>
</feature>
<dbReference type="SUPFAM" id="SSF90123">
    <property type="entry name" value="ABC transporter transmembrane region"/>
    <property type="match status" value="1"/>
</dbReference>
<dbReference type="GO" id="GO:0005524">
    <property type="term" value="F:ATP binding"/>
    <property type="evidence" value="ECO:0007669"/>
    <property type="project" value="InterPro"/>
</dbReference>
<gene>
    <name evidence="7" type="ORF">KXQ929_LOCUS50014</name>
</gene>
<dbReference type="PANTHER" id="PTHR24221">
    <property type="entry name" value="ATP-BINDING CASSETTE SUB-FAMILY B"/>
    <property type="match status" value="1"/>
</dbReference>
<proteinExistence type="predicted"/>
<evidence type="ECO:0000313" key="8">
    <source>
        <dbReference type="Proteomes" id="UP000663868"/>
    </source>
</evidence>
<organism evidence="7 8">
    <name type="scientific">Adineta steineri</name>
    <dbReference type="NCBI Taxonomy" id="433720"/>
    <lineage>
        <taxon>Eukaryota</taxon>
        <taxon>Metazoa</taxon>
        <taxon>Spiralia</taxon>
        <taxon>Gnathifera</taxon>
        <taxon>Rotifera</taxon>
        <taxon>Eurotatoria</taxon>
        <taxon>Bdelloidea</taxon>
        <taxon>Adinetida</taxon>
        <taxon>Adinetidae</taxon>
        <taxon>Adineta</taxon>
    </lineage>
</organism>
<dbReference type="PANTHER" id="PTHR24221:SF654">
    <property type="entry name" value="ATP-BINDING CASSETTE SUB-FAMILY B MEMBER 6"/>
    <property type="match status" value="1"/>
</dbReference>
<comment type="subcellular location">
    <subcellularLocation>
        <location evidence="1">Membrane</location>
        <topology evidence="1">Multi-pass membrane protein</topology>
    </subcellularLocation>
</comment>
<protein>
    <recommendedName>
        <fullName evidence="6">ABC transmembrane type-1 domain-containing protein</fullName>
    </recommendedName>
</protein>